<reference evidence="5 6" key="1">
    <citation type="submission" date="2018-08" db="EMBL/GenBank/DDBJ databases">
        <title>A genome reference for cultivated species of the human gut microbiota.</title>
        <authorList>
            <person name="Zou Y."/>
            <person name="Xue W."/>
            <person name="Luo G."/>
        </authorList>
    </citation>
    <scope>NUCLEOTIDE SEQUENCE [LARGE SCALE GENOMIC DNA]</scope>
    <source>
        <strain evidence="5 6">TF05-11AC</strain>
    </source>
</reference>
<name>A0A3E4TUW0_9FIRM</name>
<dbReference type="PANTHER" id="PTHR33154">
    <property type="entry name" value="TRANSCRIPTIONAL REGULATOR, ARSR FAMILY"/>
    <property type="match status" value="1"/>
</dbReference>
<feature type="domain" description="HTH arsR-type" evidence="4">
    <location>
        <begin position="4"/>
        <end position="99"/>
    </location>
</feature>
<dbReference type="InterPro" id="IPR001845">
    <property type="entry name" value="HTH_ArsR_DNA-bd_dom"/>
</dbReference>
<keyword evidence="1" id="KW-0805">Transcription regulation</keyword>
<gene>
    <name evidence="5" type="ORF">DXC39_28270</name>
</gene>
<evidence type="ECO:0000313" key="6">
    <source>
        <dbReference type="Proteomes" id="UP000261257"/>
    </source>
</evidence>
<evidence type="ECO:0000256" key="2">
    <source>
        <dbReference type="ARBA" id="ARBA00023125"/>
    </source>
</evidence>
<dbReference type="PANTHER" id="PTHR33154:SF33">
    <property type="entry name" value="TRANSCRIPTIONAL REPRESSOR SDPR"/>
    <property type="match status" value="1"/>
</dbReference>
<evidence type="ECO:0000256" key="3">
    <source>
        <dbReference type="ARBA" id="ARBA00023163"/>
    </source>
</evidence>
<keyword evidence="3" id="KW-0804">Transcription</keyword>
<accession>A0A3E4TUW0</accession>
<dbReference type="InterPro" id="IPR051081">
    <property type="entry name" value="HTH_MetalResp_TranReg"/>
</dbReference>
<dbReference type="PROSITE" id="PS50987">
    <property type="entry name" value="HTH_ARSR_2"/>
    <property type="match status" value="1"/>
</dbReference>
<dbReference type="Proteomes" id="UP000261257">
    <property type="component" value="Unassembled WGS sequence"/>
</dbReference>
<dbReference type="EMBL" id="QSSQ01000047">
    <property type="protein sequence ID" value="RGL95124.1"/>
    <property type="molecule type" value="Genomic_DNA"/>
</dbReference>
<dbReference type="InterPro" id="IPR011991">
    <property type="entry name" value="ArsR-like_HTH"/>
</dbReference>
<proteinExistence type="predicted"/>
<comment type="caution">
    <text evidence="5">The sequence shown here is derived from an EMBL/GenBank/DDBJ whole genome shotgun (WGS) entry which is preliminary data.</text>
</comment>
<dbReference type="Gene3D" id="1.10.10.10">
    <property type="entry name" value="Winged helix-like DNA-binding domain superfamily/Winged helix DNA-binding domain"/>
    <property type="match status" value="1"/>
</dbReference>
<dbReference type="NCBIfam" id="NF033788">
    <property type="entry name" value="HTH_metalloreg"/>
    <property type="match status" value="1"/>
</dbReference>
<dbReference type="RefSeq" id="WP_117623937.1">
    <property type="nucleotide sequence ID" value="NZ_QRQF01000035.1"/>
</dbReference>
<evidence type="ECO:0000259" key="4">
    <source>
        <dbReference type="PROSITE" id="PS50987"/>
    </source>
</evidence>
<dbReference type="SMART" id="SM00418">
    <property type="entry name" value="HTH_ARSR"/>
    <property type="match status" value="1"/>
</dbReference>
<organism evidence="5 6">
    <name type="scientific">Hungatella hathewayi</name>
    <dbReference type="NCBI Taxonomy" id="154046"/>
    <lineage>
        <taxon>Bacteria</taxon>
        <taxon>Bacillati</taxon>
        <taxon>Bacillota</taxon>
        <taxon>Clostridia</taxon>
        <taxon>Lachnospirales</taxon>
        <taxon>Lachnospiraceae</taxon>
        <taxon>Hungatella</taxon>
    </lineage>
</organism>
<keyword evidence="2" id="KW-0238">DNA-binding</keyword>
<evidence type="ECO:0000313" key="5">
    <source>
        <dbReference type="EMBL" id="RGL95124.1"/>
    </source>
</evidence>
<sequence length="104" mass="12007">MSKRTMTILSECIPVFTMLQDENRQQILMLLFDHKKMTVNELTDQLSLSRPAVSHHLKLLLDSGLVTVTKCGKERLYRLCMDPAVKQLRNLLNSMEDDMNTTPE</sequence>
<evidence type="ECO:0000256" key="1">
    <source>
        <dbReference type="ARBA" id="ARBA00023015"/>
    </source>
</evidence>
<dbReference type="GO" id="GO:0003677">
    <property type="term" value="F:DNA binding"/>
    <property type="evidence" value="ECO:0007669"/>
    <property type="project" value="UniProtKB-KW"/>
</dbReference>
<dbReference type="InterPro" id="IPR036390">
    <property type="entry name" value="WH_DNA-bd_sf"/>
</dbReference>
<dbReference type="CDD" id="cd00090">
    <property type="entry name" value="HTH_ARSR"/>
    <property type="match status" value="1"/>
</dbReference>
<protein>
    <submittedName>
        <fullName evidence="5">ArsR family transcriptional regulator</fullName>
    </submittedName>
</protein>
<dbReference type="Pfam" id="PF01022">
    <property type="entry name" value="HTH_5"/>
    <property type="match status" value="1"/>
</dbReference>
<dbReference type="SUPFAM" id="SSF46785">
    <property type="entry name" value="Winged helix' DNA-binding domain"/>
    <property type="match status" value="1"/>
</dbReference>
<dbReference type="PRINTS" id="PR00778">
    <property type="entry name" value="HTHARSR"/>
</dbReference>
<dbReference type="InterPro" id="IPR036388">
    <property type="entry name" value="WH-like_DNA-bd_sf"/>
</dbReference>
<dbReference type="AlphaFoldDB" id="A0A3E4TUW0"/>
<dbReference type="GO" id="GO:0003700">
    <property type="term" value="F:DNA-binding transcription factor activity"/>
    <property type="evidence" value="ECO:0007669"/>
    <property type="project" value="InterPro"/>
</dbReference>